<dbReference type="AlphaFoldDB" id="A0A9X2PU77"/>
<protein>
    <recommendedName>
        <fullName evidence="3">Adhesin domain-containing protein</fullName>
    </recommendedName>
</protein>
<dbReference type="Proteomes" id="UP001155027">
    <property type="component" value="Unassembled WGS sequence"/>
</dbReference>
<accession>A0A9X2PU77</accession>
<dbReference type="RefSeq" id="WP_259079522.1">
    <property type="nucleotide sequence ID" value="NZ_JANUAU010000002.1"/>
</dbReference>
<evidence type="ECO:0000313" key="1">
    <source>
        <dbReference type="EMBL" id="MCS3676852.1"/>
    </source>
</evidence>
<evidence type="ECO:0008006" key="3">
    <source>
        <dbReference type="Google" id="ProtNLM"/>
    </source>
</evidence>
<gene>
    <name evidence="1" type="ORF">GGP71_000759</name>
</gene>
<dbReference type="EMBL" id="JANUAU010000002">
    <property type="protein sequence ID" value="MCS3676852.1"/>
    <property type="molecule type" value="Genomic_DNA"/>
</dbReference>
<proteinExistence type="predicted"/>
<sequence>MPPPSSTATVMDAAFKAGALETLLLDVPEAHLRLQPHDEADRIQVRGAVPGADADTARRLFDRKEISTHQSGDRLHVFGRRVSEGISDWRKRLSRPTAVRLDVFLPPSLDVTAQAFGGTVESSDLAGSVDLTAPGGSVCATGLTGPLRVRGSGGDLTVQDSTDAALTAQWAAGTVRLERLQNTSVSLQARSSPTTVEDLNGSADLSVHGAALTLRHLTGPCKAQVRGGALTYQGALTENTILRAVGGALHTHLPHDHAASLLLTGSQVALDDDFAFEGERTAHRIEGRLNGGGVAFEGRAVQGAAQCRALSGA</sequence>
<name>A0A9X2PU77_9BACT</name>
<comment type="caution">
    <text evidence="1">The sequence shown here is derived from an EMBL/GenBank/DDBJ whole genome shotgun (WGS) entry which is preliminary data.</text>
</comment>
<organism evidence="1 2">
    <name type="scientific">Salinibacter ruber</name>
    <dbReference type="NCBI Taxonomy" id="146919"/>
    <lineage>
        <taxon>Bacteria</taxon>
        <taxon>Pseudomonadati</taxon>
        <taxon>Rhodothermota</taxon>
        <taxon>Rhodothermia</taxon>
        <taxon>Rhodothermales</taxon>
        <taxon>Salinibacteraceae</taxon>
        <taxon>Salinibacter</taxon>
    </lineage>
</organism>
<reference evidence="1" key="1">
    <citation type="submission" date="2022-08" db="EMBL/GenBank/DDBJ databases">
        <title>Genomic Encyclopedia of Type Strains, Phase V (KMG-V): Genome sequencing to study the core and pangenomes of soil and plant-associated prokaryotes.</title>
        <authorList>
            <person name="Whitman W."/>
        </authorList>
    </citation>
    <scope>NUCLEOTIDE SEQUENCE</scope>
    <source>
        <strain evidence="1">0</strain>
    </source>
</reference>
<evidence type="ECO:0000313" key="2">
    <source>
        <dbReference type="Proteomes" id="UP001155027"/>
    </source>
</evidence>